<dbReference type="PANTHER" id="PTHR24246:SF27">
    <property type="entry name" value="ADENOSINE RECEPTOR, ISOFORM A"/>
    <property type="match status" value="1"/>
</dbReference>
<dbReference type="Gene3D" id="1.20.1070.10">
    <property type="entry name" value="Rhodopsin 7-helix transmembrane proteins"/>
    <property type="match status" value="1"/>
</dbReference>
<evidence type="ECO:0000259" key="12">
    <source>
        <dbReference type="PROSITE" id="PS50262"/>
    </source>
</evidence>
<evidence type="ECO:0000256" key="8">
    <source>
        <dbReference type="ARBA" id="ARBA00023180"/>
    </source>
</evidence>
<evidence type="ECO:0000313" key="14">
    <source>
        <dbReference type="Proteomes" id="UP001249851"/>
    </source>
</evidence>
<gene>
    <name evidence="13" type="ORF">P5673_006872</name>
</gene>
<sequence>MNDSAINVTGASLDTCLLPLKHIIALIPINLLSIVVGTIGNALVIGTVYANASLRIISNYWLASMSVADLMVTAIGQPLLVAFWALQVDGECNKPVSETFRVIGNMSCSASVLHLCFISVDRCLLVARPLDCKKIRTMRRFKIALFIAWVIPVIYGILRMTISKRVTSYFTVIASALCYVTIISCYIVIIIKVWTRKTENLRTAVTSHAGQSASRLVEQRVTVTIAIVVVVFTICWVPLMYLRSARAGSNVGIAYNWARTVALSNSALNPWIYCFRMAEFRSAYKKLLGCGRNRPNKASSRYELKRSRSS</sequence>
<dbReference type="EMBL" id="JARQWQ010000011">
    <property type="protein sequence ID" value="KAK2568827.1"/>
    <property type="molecule type" value="Genomic_DNA"/>
</dbReference>
<protein>
    <submittedName>
        <fullName evidence="13">Galanin receptor 2b</fullName>
    </submittedName>
</protein>
<evidence type="ECO:0000256" key="6">
    <source>
        <dbReference type="ARBA" id="ARBA00023136"/>
    </source>
</evidence>
<reference evidence="13" key="1">
    <citation type="journal article" date="2023" name="G3 (Bethesda)">
        <title>Whole genome assembly and annotation of the endangered Caribbean coral Acropora cervicornis.</title>
        <authorList>
            <person name="Selwyn J.D."/>
            <person name="Vollmer S.V."/>
        </authorList>
    </citation>
    <scope>NUCLEOTIDE SEQUENCE</scope>
    <source>
        <strain evidence="13">K2</strain>
    </source>
</reference>
<evidence type="ECO:0000256" key="10">
    <source>
        <dbReference type="RuleBase" id="RU000688"/>
    </source>
</evidence>
<keyword evidence="5 10" id="KW-0297">G-protein coupled receptor</keyword>
<evidence type="ECO:0000256" key="4">
    <source>
        <dbReference type="ARBA" id="ARBA00022989"/>
    </source>
</evidence>
<comment type="caution">
    <text evidence="13">The sequence shown here is derived from an EMBL/GenBank/DDBJ whole genome shotgun (WGS) entry which is preliminary data.</text>
</comment>
<accession>A0AAD9QWS0</accession>
<evidence type="ECO:0000313" key="13">
    <source>
        <dbReference type="EMBL" id="KAK2568827.1"/>
    </source>
</evidence>
<feature type="transmembrane region" description="Helical" evidence="11">
    <location>
        <begin position="141"/>
        <end position="162"/>
    </location>
</feature>
<dbReference type="InterPro" id="IPR017452">
    <property type="entry name" value="GPCR_Rhodpsn_7TM"/>
</dbReference>
<dbReference type="PROSITE" id="PS50262">
    <property type="entry name" value="G_PROTEIN_RECEP_F1_2"/>
    <property type="match status" value="1"/>
</dbReference>
<dbReference type="PRINTS" id="PR00237">
    <property type="entry name" value="GPCRRHODOPSN"/>
</dbReference>
<keyword evidence="2" id="KW-1003">Cell membrane</keyword>
<dbReference type="GO" id="GO:0004930">
    <property type="term" value="F:G protein-coupled receptor activity"/>
    <property type="evidence" value="ECO:0007669"/>
    <property type="project" value="UniProtKB-KW"/>
</dbReference>
<feature type="transmembrane region" description="Helical" evidence="11">
    <location>
        <begin position="23"/>
        <end position="49"/>
    </location>
</feature>
<dbReference type="PROSITE" id="PS00237">
    <property type="entry name" value="G_PROTEIN_RECEP_F1_1"/>
    <property type="match status" value="1"/>
</dbReference>
<dbReference type="Proteomes" id="UP001249851">
    <property type="component" value="Unassembled WGS sequence"/>
</dbReference>
<keyword evidence="6 11" id="KW-0472">Membrane</keyword>
<evidence type="ECO:0000256" key="2">
    <source>
        <dbReference type="ARBA" id="ARBA00022475"/>
    </source>
</evidence>
<dbReference type="SUPFAM" id="SSF81321">
    <property type="entry name" value="Family A G protein-coupled receptor-like"/>
    <property type="match status" value="1"/>
</dbReference>
<evidence type="ECO:0000256" key="7">
    <source>
        <dbReference type="ARBA" id="ARBA00023170"/>
    </source>
</evidence>
<keyword evidence="4 11" id="KW-1133">Transmembrane helix</keyword>
<dbReference type="InterPro" id="IPR000276">
    <property type="entry name" value="GPCR_Rhodpsn"/>
</dbReference>
<evidence type="ECO:0000256" key="11">
    <source>
        <dbReference type="SAM" id="Phobius"/>
    </source>
</evidence>
<keyword evidence="8" id="KW-0325">Glycoprotein</keyword>
<comment type="subcellular location">
    <subcellularLocation>
        <location evidence="1">Cell membrane</location>
        <topology evidence="1">Multi-pass membrane protein</topology>
    </subcellularLocation>
</comment>
<organism evidence="13 14">
    <name type="scientific">Acropora cervicornis</name>
    <name type="common">Staghorn coral</name>
    <dbReference type="NCBI Taxonomy" id="6130"/>
    <lineage>
        <taxon>Eukaryota</taxon>
        <taxon>Metazoa</taxon>
        <taxon>Cnidaria</taxon>
        <taxon>Anthozoa</taxon>
        <taxon>Hexacorallia</taxon>
        <taxon>Scleractinia</taxon>
        <taxon>Astrocoeniina</taxon>
        <taxon>Acroporidae</taxon>
        <taxon>Acropora</taxon>
    </lineage>
</organism>
<keyword evidence="9 10" id="KW-0807">Transducer</keyword>
<evidence type="ECO:0000256" key="9">
    <source>
        <dbReference type="ARBA" id="ARBA00023224"/>
    </source>
</evidence>
<evidence type="ECO:0000256" key="3">
    <source>
        <dbReference type="ARBA" id="ARBA00022692"/>
    </source>
</evidence>
<feature type="domain" description="G-protein coupled receptors family 1 profile" evidence="12">
    <location>
        <begin position="40"/>
        <end position="273"/>
    </location>
</feature>
<keyword evidence="3 10" id="KW-0812">Transmembrane</keyword>
<name>A0AAD9QWS0_ACRCE</name>
<feature type="transmembrane region" description="Helical" evidence="11">
    <location>
        <begin position="168"/>
        <end position="194"/>
    </location>
</feature>
<feature type="transmembrane region" description="Helical" evidence="11">
    <location>
        <begin position="221"/>
        <end position="241"/>
    </location>
</feature>
<dbReference type="SMART" id="SM01381">
    <property type="entry name" value="7TM_GPCR_Srsx"/>
    <property type="match status" value="1"/>
</dbReference>
<evidence type="ECO:0000256" key="5">
    <source>
        <dbReference type="ARBA" id="ARBA00023040"/>
    </source>
</evidence>
<dbReference type="AlphaFoldDB" id="A0AAD9QWS0"/>
<proteinExistence type="inferred from homology"/>
<dbReference type="CDD" id="cd00637">
    <property type="entry name" value="7tm_classA_rhodopsin-like"/>
    <property type="match status" value="1"/>
</dbReference>
<keyword evidence="7 10" id="KW-0675">Receptor</keyword>
<dbReference type="Pfam" id="PF00001">
    <property type="entry name" value="7tm_1"/>
    <property type="match status" value="1"/>
</dbReference>
<keyword evidence="14" id="KW-1185">Reference proteome</keyword>
<comment type="similarity">
    <text evidence="10">Belongs to the G-protein coupled receptor 1 family.</text>
</comment>
<dbReference type="PANTHER" id="PTHR24246">
    <property type="entry name" value="OLFACTORY RECEPTOR AND ADENOSINE RECEPTOR"/>
    <property type="match status" value="1"/>
</dbReference>
<evidence type="ECO:0000256" key="1">
    <source>
        <dbReference type="ARBA" id="ARBA00004651"/>
    </source>
</evidence>
<reference evidence="13" key="2">
    <citation type="journal article" date="2023" name="Science">
        <title>Genomic signatures of disease resistance in endangered staghorn corals.</title>
        <authorList>
            <person name="Vollmer S.V."/>
            <person name="Selwyn J.D."/>
            <person name="Despard B.A."/>
            <person name="Roesel C.L."/>
        </authorList>
    </citation>
    <scope>NUCLEOTIDE SEQUENCE</scope>
    <source>
        <strain evidence="13">K2</strain>
    </source>
</reference>
<dbReference type="GO" id="GO:0005886">
    <property type="term" value="C:plasma membrane"/>
    <property type="evidence" value="ECO:0007669"/>
    <property type="project" value="UniProtKB-SubCell"/>
</dbReference>